<dbReference type="CDD" id="cd07033">
    <property type="entry name" value="TPP_PYR_DXS_TK_like"/>
    <property type="match status" value="1"/>
</dbReference>
<feature type="non-terminal residue" evidence="5">
    <location>
        <position position="1"/>
    </location>
</feature>
<evidence type="ECO:0000313" key="5">
    <source>
        <dbReference type="EMBL" id="GAH59632.1"/>
    </source>
</evidence>
<dbReference type="SMART" id="SM00861">
    <property type="entry name" value="Transket_pyr"/>
    <property type="match status" value="1"/>
</dbReference>
<feature type="non-terminal residue" evidence="5">
    <location>
        <position position="287"/>
    </location>
</feature>
<feature type="domain" description="Transketolase-like pyrimidine-binding" evidence="4">
    <location>
        <begin position="96"/>
        <end position="263"/>
    </location>
</feature>
<sequence length="287" mass="31813">TVIIAHTVKGKGVSYTENVVGYHGVCPKDGRKGAESLERALQDIKAKSFDEEKVDALFQKACAYQEEVNQKIDKAMPRFSRDYWWNKAETMKVKMVPTRNGFGDAIEKLGESKSVVAFGADITNSIRMNQFYENHPERKERFFQMGIAEQNMTSVASGFAKEGKTAFIGSYGVFVTGRNWDQIRTTVCYNNFNVKIANAHGGLSVGADGATHQALEEISNMYYLPNMHIIVPSDALETEKGTMAVAKIQGPAVIRYAREATPIITKSDTPYAFGKAMLSVLGKKKKN</sequence>
<dbReference type="Gene3D" id="3.40.50.970">
    <property type="match status" value="2"/>
</dbReference>
<comment type="caution">
    <text evidence="5">The sequence shown here is derived from an EMBL/GenBank/DDBJ whole genome shotgun (WGS) entry which is preliminary data.</text>
</comment>
<proteinExistence type="inferred from homology"/>
<comment type="similarity">
    <text evidence="2">Belongs to the transketolase family.</text>
</comment>
<dbReference type="PANTHER" id="PTHR43825:SF1">
    <property type="entry name" value="TRANSKETOLASE-LIKE PYRIMIDINE-BINDING DOMAIN-CONTAINING PROTEIN"/>
    <property type="match status" value="1"/>
</dbReference>
<evidence type="ECO:0000256" key="1">
    <source>
        <dbReference type="ARBA" id="ARBA00001964"/>
    </source>
</evidence>
<dbReference type="InterPro" id="IPR029061">
    <property type="entry name" value="THDP-binding"/>
</dbReference>
<gene>
    <name evidence="5" type="ORF">S03H2_32938</name>
</gene>
<organism evidence="5">
    <name type="scientific">marine sediment metagenome</name>
    <dbReference type="NCBI Taxonomy" id="412755"/>
    <lineage>
        <taxon>unclassified sequences</taxon>
        <taxon>metagenomes</taxon>
        <taxon>ecological metagenomes</taxon>
    </lineage>
</organism>
<dbReference type="InterPro" id="IPR005475">
    <property type="entry name" value="Transketolase-like_Pyr-bd"/>
</dbReference>
<dbReference type="PANTHER" id="PTHR43825">
    <property type="entry name" value="PYRUVATE DEHYDROGENASE E1 COMPONENT"/>
    <property type="match status" value="1"/>
</dbReference>
<dbReference type="SUPFAM" id="SSF52518">
    <property type="entry name" value="Thiamin diphosphate-binding fold (THDP-binding)"/>
    <property type="match status" value="2"/>
</dbReference>
<name>X1GR14_9ZZZZ</name>
<dbReference type="InterPro" id="IPR051157">
    <property type="entry name" value="PDH/Transketolase"/>
</dbReference>
<reference evidence="5" key="1">
    <citation type="journal article" date="2014" name="Front. Microbiol.">
        <title>High frequency of phylogenetically diverse reductive dehalogenase-homologous genes in deep subseafloor sedimentary metagenomes.</title>
        <authorList>
            <person name="Kawai M."/>
            <person name="Futagami T."/>
            <person name="Toyoda A."/>
            <person name="Takaki Y."/>
            <person name="Nishi S."/>
            <person name="Hori S."/>
            <person name="Arai W."/>
            <person name="Tsubouchi T."/>
            <person name="Morono Y."/>
            <person name="Uchiyama I."/>
            <person name="Ito T."/>
            <person name="Fujiyama A."/>
            <person name="Inagaki F."/>
            <person name="Takami H."/>
        </authorList>
    </citation>
    <scope>NUCLEOTIDE SEQUENCE</scope>
    <source>
        <strain evidence="5">Expedition CK06-06</strain>
    </source>
</reference>
<dbReference type="FunFam" id="3.40.50.970:FF:000129">
    <property type="entry name" value="Transketolase"/>
    <property type="match status" value="1"/>
</dbReference>
<protein>
    <recommendedName>
        <fullName evidence="4">Transketolase-like pyrimidine-binding domain-containing protein</fullName>
    </recommendedName>
</protein>
<accession>X1GR14</accession>
<dbReference type="EMBL" id="BARU01020031">
    <property type="protein sequence ID" value="GAH59632.1"/>
    <property type="molecule type" value="Genomic_DNA"/>
</dbReference>
<evidence type="ECO:0000256" key="3">
    <source>
        <dbReference type="ARBA" id="ARBA00023052"/>
    </source>
</evidence>
<comment type="cofactor">
    <cofactor evidence="1">
        <name>thiamine diphosphate</name>
        <dbReference type="ChEBI" id="CHEBI:58937"/>
    </cofactor>
</comment>
<dbReference type="AlphaFoldDB" id="X1GR14"/>
<evidence type="ECO:0000259" key="4">
    <source>
        <dbReference type="SMART" id="SM00861"/>
    </source>
</evidence>
<evidence type="ECO:0000256" key="2">
    <source>
        <dbReference type="ARBA" id="ARBA00007131"/>
    </source>
</evidence>
<dbReference type="Pfam" id="PF02779">
    <property type="entry name" value="Transket_pyr"/>
    <property type="match status" value="1"/>
</dbReference>
<keyword evidence="3" id="KW-0786">Thiamine pyrophosphate</keyword>